<dbReference type="InterPro" id="IPR046521">
    <property type="entry name" value="DUF6698"/>
</dbReference>
<evidence type="ECO:0000256" key="1">
    <source>
        <dbReference type="SAM" id="MobiDB-lite"/>
    </source>
</evidence>
<accession>A0A5C3KB58</accession>
<feature type="region of interest" description="Disordered" evidence="1">
    <location>
        <begin position="215"/>
        <end position="243"/>
    </location>
</feature>
<organism evidence="2 3">
    <name type="scientific">Coprinopsis marcescibilis</name>
    <name type="common">Agaric fungus</name>
    <name type="synonym">Psathyrella marcescibilis</name>
    <dbReference type="NCBI Taxonomy" id="230819"/>
    <lineage>
        <taxon>Eukaryota</taxon>
        <taxon>Fungi</taxon>
        <taxon>Dikarya</taxon>
        <taxon>Basidiomycota</taxon>
        <taxon>Agaricomycotina</taxon>
        <taxon>Agaricomycetes</taxon>
        <taxon>Agaricomycetidae</taxon>
        <taxon>Agaricales</taxon>
        <taxon>Agaricineae</taxon>
        <taxon>Psathyrellaceae</taxon>
        <taxon>Coprinopsis</taxon>
    </lineage>
</organism>
<sequence length="284" mass="31758">MEFGQIEESQLTPSEEAELKIYKDLLTLSAGLEERLLTGSEQELFYIADMLSKGASTSCSDDTRTLKGAVIDWITPKNTLLTPPLSRNIKTDCGFYHNRTGELLCPAMMDWNDINTRDRLRSGQIIPSGDQWPLFLYQNYNYDHNNPWKGLLCSFLLITAFKHIFTSPSSVEKSENRSTQSGNARIHGMKSVTVASLAYVATQVQFALSSTPRIQKNKSKSSPWLTGGIDDRSSNTSCAGSKLVNSKPQQMPQLFFIGTRMEGTFVNGHGQSPKKRVREFPRAC</sequence>
<name>A0A5C3KB58_COPMA</name>
<proteinExistence type="predicted"/>
<evidence type="ECO:0000313" key="3">
    <source>
        <dbReference type="Proteomes" id="UP000307440"/>
    </source>
</evidence>
<dbReference type="Proteomes" id="UP000307440">
    <property type="component" value="Unassembled WGS sequence"/>
</dbReference>
<gene>
    <name evidence="2" type="ORF">FA15DRAFT_710921</name>
</gene>
<feature type="compositionally biased region" description="Polar residues" evidence="1">
    <location>
        <begin position="234"/>
        <end position="243"/>
    </location>
</feature>
<feature type="compositionally biased region" description="Polar residues" evidence="1">
    <location>
        <begin position="215"/>
        <end position="224"/>
    </location>
</feature>
<dbReference type="STRING" id="230819.A0A5C3KB58"/>
<keyword evidence="3" id="KW-1185">Reference proteome</keyword>
<dbReference type="Pfam" id="PF20414">
    <property type="entry name" value="DUF6698"/>
    <property type="match status" value="1"/>
</dbReference>
<protein>
    <submittedName>
        <fullName evidence="2">Uncharacterized protein</fullName>
    </submittedName>
</protein>
<dbReference type="AlphaFoldDB" id="A0A5C3KB58"/>
<evidence type="ECO:0000313" key="2">
    <source>
        <dbReference type="EMBL" id="TFK17329.1"/>
    </source>
</evidence>
<dbReference type="OrthoDB" id="3160134at2759"/>
<reference evidence="2 3" key="1">
    <citation type="journal article" date="2019" name="Nat. Ecol. Evol.">
        <title>Megaphylogeny resolves global patterns of mushroom evolution.</title>
        <authorList>
            <person name="Varga T."/>
            <person name="Krizsan K."/>
            <person name="Foldi C."/>
            <person name="Dima B."/>
            <person name="Sanchez-Garcia M."/>
            <person name="Sanchez-Ramirez S."/>
            <person name="Szollosi G.J."/>
            <person name="Szarkandi J.G."/>
            <person name="Papp V."/>
            <person name="Albert L."/>
            <person name="Andreopoulos W."/>
            <person name="Angelini C."/>
            <person name="Antonin V."/>
            <person name="Barry K.W."/>
            <person name="Bougher N.L."/>
            <person name="Buchanan P."/>
            <person name="Buyck B."/>
            <person name="Bense V."/>
            <person name="Catcheside P."/>
            <person name="Chovatia M."/>
            <person name="Cooper J."/>
            <person name="Damon W."/>
            <person name="Desjardin D."/>
            <person name="Finy P."/>
            <person name="Geml J."/>
            <person name="Haridas S."/>
            <person name="Hughes K."/>
            <person name="Justo A."/>
            <person name="Karasinski D."/>
            <person name="Kautmanova I."/>
            <person name="Kiss B."/>
            <person name="Kocsube S."/>
            <person name="Kotiranta H."/>
            <person name="LaButti K.M."/>
            <person name="Lechner B.E."/>
            <person name="Liimatainen K."/>
            <person name="Lipzen A."/>
            <person name="Lukacs Z."/>
            <person name="Mihaltcheva S."/>
            <person name="Morgado L.N."/>
            <person name="Niskanen T."/>
            <person name="Noordeloos M.E."/>
            <person name="Ohm R.A."/>
            <person name="Ortiz-Santana B."/>
            <person name="Ovrebo C."/>
            <person name="Racz N."/>
            <person name="Riley R."/>
            <person name="Savchenko A."/>
            <person name="Shiryaev A."/>
            <person name="Soop K."/>
            <person name="Spirin V."/>
            <person name="Szebenyi C."/>
            <person name="Tomsovsky M."/>
            <person name="Tulloss R.E."/>
            <person name="Uehling J."/>
            <person name="Grigoriev I.V."/>
            <person name="Vagvolgyi C."/>
            <person name="Papp T."/>
            <person name="Martin F.M."/>
            <person name="Miettinen O."/>
            <person name="Hibbett D.S."/>
            <person name="Nagy L.G."/>
        </authorList>
    </citation>
    <scope>NUCLEOTIDE SEQUENCE [LARGE SCALE GENOMIC DNA]</scope>
    <source>
        <strain evidence="2 3">CBS 121175</strain>
    </source>
</reference>
<dbReference type="EMBL" id="ML210529">
    <property type="protein sequence ID" value="TFK17329.1"/>
    <property type="molecule type" value="Genomic_DNA"/>
</dbReference>